<reference evidence="1 2" key="3">
    <citation type="journal article" date="2013" name="Rice">
        <title>Improvement of the Oryza sativa Nipponbare reference genome using next generation sequence and optical map data.</title>
        <authorList>
            <person name="Kawahara Y."/>
            <person name="de la Bastide M."/>
            <person name="Hamilton J.P."/>
            <person name="Kanamori H."/>
            <person name="McCombie W.R."/>
            <person name="Ouyang S."/>
            <person name="Schwartz D.C."/>
            <person name="Tanaka T."/>
            <person name="Wu J."/>
            <person name="Zhou S."/>
            <person name="Childs K.L."/>
            <person name="Davidson R.M."/>
            <person name="Lin H."/>
            <person name="Quesada-Ocampo L."/>
            <person name="Vaillancourt B."/>
            <person name="Sakai H."/>
            <person name="Lee S.S."/>
            <person name="Kim J."/>
            <person name="Numa H."/>
            <person name="Itoh T."/>
            <person name="Buell C.R."/>
            <person name="Matsumoto T."/>
        </authorList>
    </citation>
    <scope>NUCLEOTIDE SEQUENCE [LARGE SCALE GENOMIC DNA]</scope>
    <source>
        <strain evidence="2">cv. Nipponbare</strain>
    </source>
</reference>
<evidence type="ECO:0000313" key="1">
    <source>
        <dbReference type="EMBL" id="BAT04003.1"/>
    </source>
</evidence>
<sequence length="112" mass="12121">MLSTRSRDTLVSWYTPSSAEVKIPDTVRNLMSRCRNGLLFSAIGRVASRSGREAEPPLRWMALGIPRSIAHLRAMDSMCRQAWQHSSAWACRSSASSASVPVVLSGAGNGMG</sequence>
<name>A0A0P0XC86_ORYSJ</name>
<reference evidence="1 2" key="2">
    <citation type="journal article" date="2013" name="Plant Cell Physiol.">
        <title>Rice Annotation Project Database (RAP-DB): an integrative and interactive database for rice genomics.</title>
        <authorList>
            <person name="Sakai H."/>
            <person name="Lee S.S."/>
            <person name="Tanaka T."/>
            <person name="Numa H."/>
            <person name="Kim J."/>
            <person name="Kawahara Y."/>
            <person name="Wakimoto H."/>
            <person name="Yang C.C."/>
            <person name="Iwamoto M."/>
            <person name="Abe T."/>
            <person name="Yamada Y."/>
            <person name="Muto A."/>
            <person name="Inokuchi H."/>
            <person name="Ikemura T."/>
            <person name="Matsumoto T."/>
            <person name="Sasaki T."/>
            <person name="Itoh T."/>
        </authorList>
    </citation>
    <scope>NUCLEOTIDE SEQUENCE [LARGE SCALE GENOMIC DNA]</scope>
    <source>
        <strain evidence="2">cv. Nipponbare</strain>
    </source>
</reference>
<proteinExistence type="predicted"/>
<gene>
    <name evidence="1" type="ordered locus">Os08g0169201</name>
    <name evidence="1" type="ORF">OSNPB_080169201</name>
</gene>
<dbReference type="Proteomes" id="UP000059680">
    <property type="component" value="Chromosome 8"/>
</dbReference>
<accession>A0A0P0XC86</accession>
<dbReference type="EMBL" id="AP014964">
    <property type="protein sequence ID" value="BAT04003.1"/>
    <property type="molecule type" value="Genomic_DNA"/>
</dbReference>
<dbReference type="InParanoid" id="A0A0P0XC86"/>
<evidence type="ECO:0000313" key="2">
    <source>
        <dbReference type="Proteomes" id="UP000059680"/>
    </source>
</evidence>
<dbReference type="PaxDb" id="39947-A0A0P0XC86"/>
<dbReference type="AlphaFoldDB" id="A0A0P0XC86"/>
<organism evidence="1 2">
    <name type="scientific">Oryza sativa subsp. japonica</name>
    <name type="common">Rice</name>
    <dbReference type="NCBI Taxonomy" id="39947"/>
    <lineage>
        <taxon>Eukaryota</taxon>
        <taxon>Viridiplantae</taxon>
        <taxon>Streptophyta</taxon>
        <taxon>Embryophyta</taxon>
        <taxon>Tracheophyta</taxon>
        <taxon>Spermatophyta</taxon>
        <taxon>Magnoliopsida</taxon>
        <taxon>Liliopsida</taxon>
        <taxon>Poales</taxon>
        <taxon>Poaceae</taxon>
        <taxon>BOP clade</taxon>
        <taxon>Oryzoideae</taxon>
        <taxon>Oryzeae</taxon>
        <taxon>Oryzinae</taxon>
        <taxon>Oryza</taxon>
        <taxon>Oryza sativa</taxon>
    </lineage>
</organism>
<keyword evidence="2" id="KW-1185">Reference proteome</keyword>
<reference evidence="2" key="1">
    <citation type="journal article" date="2005" name="Nature">
        <title>The map-based sequence of the rice genome.</title>
        <authorList>
            <consortium name="International rice genome sequencing project (IRGSP)"/>
            <person name="Matsumoto T."/>
            <person name="Wu J."/>
            <person name="Kanamori H."/>
            <person name="Katayose Y."/>
            <person name="Fujisawa M."/>
            <person name="Namiki N."/>
            <person name="Mizuno H."/>
            <person name="Yamamoto K."/>
            <person name="Antonio B.A."/>
            <person name="Baba T."/>
            <person name="Sakata K."/>
            <person name="Nagamura Y."/>
            <person name="Aoki H."/>
            <person name="Arikawa K."/>
            <person name="Arita K."/>
            <person name="Bito T."/>
            <person name="Chiden Y."/>
            <person name="Fujitsuka N."/>
            <person name="Fukunaka R."/>
            <person name="Hamada M."/>
            <person name="Harada C."/>
            <person name="Hayashi A."/>
            <person name="Hijishita S."/>
            <person name="Honda M."/>
            <person name="Hosokawa S."/>
            <person name="Ichikawa Y."/>
            <person name="Idonuma A."/>
            <person name="Iijima M."/>
            <person name="Ikeda M."/>
            <person name="Ikeno M."/>
            <person name="Ito K."/>
            <person name="Ito S."/>
            <person name="Ito T."/>
            <person name="Ito Y."/>
            <person name="Ito Y."/>
            <person name="Iwabuchi A."/>
            <person name="Kamiya K."/>
            <person name="Karasawa W."/>
            <person name="Kurita K."/>
            <person name="Katagiri S."/>
            <person name="Kikuta A."/>
            <person name="Kobayashi H."/>
            <person name="Kobayashi N."/>
            <person name="Machita K."/>
            <person name="Maehara T."/>
            <person name="Masukawa M."/>
            <person name="Mizubayashi T."/>
            <person name="Mukai Y."/>
            <person name="Nagasaki H."/>
            <person name="Nagata Y."/>
            <person name="Naito S."/>
            <person name="Nakashima M."/>
            <person name="Nakama Y."/>
            <person name="Nakamichi Y."/>
            <person name="Nakamura M."/>
            <person name="Meguro A."/>
            <person name="Negishi M."/>
            <person name="Ohta I."/>
            <person name="Ohta T."/>
            <person name="Okamoto M."/>
            <person name="Ono N."/>
            <person name="Saji S."/>
            <person name="Sakaguchi M."/>
            <person name="Sakai K."/>
            <person name="Shibata M."/>
            <person name="Shimokawa T."/>
            <person name="Song J."/>
            <person name="Takazaki Y."/>
            <person name="Terasawa K."/>
            <person name="Tsugane M."/>
            <person name="Tsuji K."/>
            <person name="Ueda S."/>
            <person name="Waki K."/>
            <person name="Yamagata H."/>
            <person name="Yamamoto M."/>
            <person name="Yamamoto S."/>
            <person name="Yamane H."/>
            <person name="Yoshiki S."/>
            <person name="Yoshihara R."/>
            <person name="Yukawa K."/>
            <person name="Zhong H."/>
            <person name="Yano M."/>
            <person name="Yuan Q."/>
            <person name="Ouyang S."/>
            <person name="Liu J."/>
            <person name="Jones K.M."/>
            <person name="Gansberger K."/>
            <person name="Moffat K."/>
            <person name="Hill J."/>
            <person name="Bera J."/>
            <person name="Fadrosh D."/>
            <person name="Jin S."/>
            <person name="Johri S."/>
            <person name="Kim M."/>
            <person name="Overton L."/>
            <person name="Reardon M."/>
            <person name="Tsitrin T."/>
            <person name="Vuong H."/>
            <person name="Weaver B."/>
            <person name="Ciecko A."/>
            <person name="Tallon L."/>
            <person name="Jackson J."/>
            <person name="Pai G."/>
            <person name="Aken S.V."/>
            <person name="Utterback T."/>
            <person name="Reidmuller S."/>
            <person name="Feldblyum T."/>
            <person name="Hsiao J."/>
            <person name="Zismann V."/>
            <person name="Iobst S."/>
            <person name="de Vazeille A.R."/>
            <person name="Buell C.R."/>
            <person name="Ying K."/>
            <person name="Li Y."/>
            <person name="Lu T."/>
            <person name="Huang Y."/>
            <person name="Zhao Q."/>
            <person name="Feng Q."/>
            <person name="Zhang L."/>
            <person name="Zhu J."/>
            <person name="Weng Q."/>
            <person name="Mu J."/>
            <person name="Lu Y."/>
            <person name="Fan D."/>
            <person name="Liu Y."/>
            <person name="Guan J."/>
            <person name="Zhang Y."/>
            <person name="Yu S."/>
            <person name="Liu X."/>
            <person name="Zhang Y."/>
            <person name="Hong G."/>
            <person name="Han B."/>
            <person name="Choisne N."/>
            <person name="Demange N."/>
            <person name="Orjeda G."/>
            <person name="Samain S."/>
            <person name="Cattolico L."/>
            <person name="Pelletier E."/>
            <person name="Couloux A."/>
            <person name="Segurens B."/>
            <person name="Wincker P."/>
            <person name="D'Hont A."/>
            <person name="Scarpelli C."/>
            <person name="Weissenbach J."/>
            <person name="Salanoubat M."/>
            <person name="Quetier F."/>
            <person name="Yu Y."/>
            <person name="Kim H.R."/>
            <person name="Rambo T."/>
            <person name="Currie J."/>
            <person name="Collura K."/>
            <person name="Luo M."/>
            <person name="Yang T."/>
            <person name="Ammiraju J.S.S."/>
            <person name="Engler F."/>
            <person name="Soderlund C."/>
            <person name="Wing R.A."/>
            <person name="Palmer L.E."/>
            <person name="de la Bastide M."/>
            <person name="Spiegel L."/>
            <person name="Nascimento L."/>
            <person name="Zutavern T."/>
            <person name="O'Shaughnessy A."/>
            <person name="Dike S."/>
            <person name="Dedhia N."/>
            <person name="Preston R."/>
            <person name="Balija V."/>
            <person name="McCombie W.R."/>
            <person name="Chow T."/>
            <person name="Chen H."/>
            <person name="Chung M."/>
            <person name="Chen C."/>
            <person name="Shaw J."/>
            <person name="Wu H."/>
            <person name="Hsiao K."/>
            <person name="Chao Y."/>
            <person name="Chu M."/>
            <person name="Cheng C."/>
            <person name="Hour A."/>
            <person name="Lee P."/>
            <person name="Lin S."/>
            <person name="Lin Y."/>
            <person name="Liou J."/>
            <person name="Liu S."/>
            <person name="Hsing Y."/>
            <person name="Raghuvanshi S."/>
            <person name="Mohanty A."/>
            <person name="Bharti A.K."/>
            <person name="Gaur A."/>
            <person name="Gupta V."/>
            <person name="Kumar D."/>
            <person name="Ravi V."/>
            <person name="Vij S."/>
            <person name="Kapur A."/>
            <person name="Khurana P."/>
            <person name="Khurana P."/>
            <person name="Khurana J.P."/>
            <person name="Tyagi A.K."/>
            <person name="Gaikwad K."/>
            <person name="Singh A."/>
            <person name="Dalal V."/>
            <person name="Srivastava S."/>
            <person name="Dixit A."/>
            <person name="Pal A.K."/>
            <person name="Ghazi I.A."/>
            <person name="Yadav M."/>
            <person name="Pandit A."/>
            <person name="Bhargava A."/>
            <person name="Sureshbabu K."/>
            <person name="Batra K."/>
            <person name="Sharma T.R."/>
            <person name="Mohapatra T."/>
            <person name="Singh N.K."/>
            <person name="Messing J."/>
            <person name="Nelson A.B."/>
            <person name="Fuks G."/>
            <person name="Kavchok S."/>
            <person name="Keizer G."/>
            <person name="Linton E."/>
            <person name="Llaca V."/>
            <person name="Song R."/>
            <person name="Tanyolac B."/>
            <person name="Young S."/>
            <person name="Ho-Il K."/>
            <person name="Hahn J.H."/>
            <person name="Sangsakoo G."/>
            <person name="Vanavichit A."/>
            <person name="de Mattos Luiz.A.T."/>
            <person name="Zimmer P.D."/>
            <person name="Malone G."/>
            <person name="Dellagostin O."/>
            <person name="de Oliveira A.C."/>
            <person name="Bevan M."/>
            <person name="Bancroft I."/>
            <person name="Minx P."/>
            <person name="Cordum H."/>
            <person name="Wilson R."/>
            <person name="Cheng Z."/>
            <person name="Jin W."/>
            <person name="Jiang J."/>
            <person name="Leong S.A."/>
            <person name="Iwama H."/>
            <person name="Gojobori T."/>
            <person name="Itoh T."/>
            <person name="Niimura Y."/>
            <person name="Fujii Y."/>
            <person name="Habara T."/>
            <person name="Sakai H."/>
            <person name="Sato Y."/>
            <person name="Wilson G."/>
            <person name="Kumar K."/>
            <person name="McCouch S."/>
            <person name="Juretic N."/>
            <person name="Hoen D."/>
            <person name="Wright S."/>
            <person name="Bruskiewich R."/>
            <person name="Bureau T."/>
            <person name="Miyao A."/>
            <person name="Hirochika H."/>
            <person name="Nishikawa T."/>
            <person name="Kadowaki K."/>
            <person name="Sugiura M."/>
            <person name="Burr B."/>
            <person name="Sasaki T."/>
        </authorList>
    </citation>
    <scope>NUCLEOTIDE SEQUENCE [LARGE SCALE GENOMIC DNA]</scope>
    <source>
        <strain evidence="2">cv. Nipponbare</strain>
    </source>
</reference>
<protein>
    <submittedName>
        <fullName evidence="1">Os08g0169201 protein</fullName>
    </submittedName>
</protein>